<evidence type="ECO:0000313" key="1">
    <source>
        <dbReference type="EMBL" id="OWZ10331.1"/>
    </source>
</evidence>
<reference evidence="2" key="1">
    <citation type="submission" date="2017-03" db="EMBL/GenBank/DDBJ databases">
        <title>Phytopthora megakarya and P. palmivora, two closely related causual agents of cacao black pod achieved similar genome size and gene model numbers by different mechanisms.</title>
        <authorList>
            <person name="Ali S."/>
            <person name="Shao J."/>
            <person name="Larry D.J."/>
            <person name="Kronmiller B."/>
            <person name="Shen D."/>
            <person name="Strem M.D."/>
            <person name="Melnick R.L."/>
            <person name="Guiltinan M.J."/>
            <person name="Tyler B.M."/>
            <person name="Meinhardt L.W."/>
            <person name="Bailey B.A."/>
        </authorList>
    </citation>
    <scope>NUCLEOTIDE SEQUENCE [LARGE SCALE GENOMIC DNA]</scope>
    <source>
        <strain evidence="2">zdho120</strain>
    </source>
</reference>
<keyword evidence="2" id="KW-1185">Reference proteome</keyword>
<protein>
    <submittedName>
        <fullName evidence="1">ABC transporter</fullName>
    </submittedName>
</protein>
<name>A0A225VXR8_9STRA</name>
<sequence>MKANLLKNTSQYQLLQHTEHNHALDSRSYGNHPSNRRVEDEAMIDFVDELQAAGAKKKLILQFLKKKTGAVTDFLFDFLRYS</sequence>
<dbReference type="Proteomes" id="UP000198211">
    <property type="component" value="Unassembled WGS sequence"/>
</dbReference>
<accession>A0A225VXR8</accession>
<dbReference type="AlphaFoldDB" id="A0A225VXR8"/>
<dbReference type="EMBL" id="NBNE01002479">
    <property type="protein sequence ID" value="OWZ10331.1"/>
    <property type="molecule type" value="Genomic_DNA"/>
</dbReference>
<evidence type="ECO:0000313" key="2">
    <source>
        <dbReference type="Proteomes" id="UP000198211"/>
    </source>
</evidence>
<proteinExistence type="predicted"/>
<organism evidence="1 2">
    <name type="scientific">Phytophthora megakarya</name>
    <dbReference type="NCBI Taxonomy" id="4795"/>
    <lineage>
        <taxon>Eukaryota</taxon>
        <taxon>Sar</taxon>
        <taxon>Stramenopiles</taxon>
        <taxon>Oomycota</taxon>
        <taxon>Peronosporomycetes</taxon>
        <taxon>Peronosporales</taxon>
        <taxon>Peronosporaceae</taxon>
        <taxon>Phytophthora</taxon>
    </lineage>
</organism>
<gene>
    <name evidence="1" type="ORF">PHMEG_00016834</name>
</gene>
<comment type="caution">
    <text evidence="1">The sequence shown here is derived from an EMBL/GenBank/DDBJ whole genome shotgun (WGS) entry which is preliminary data.</text>
</comment>